<dbReference type="SUPFAM" id="SSF52540">
    <property type="entry name" value="P-loop containing nucleoside triphosphate hydrolases"/>
    <property type="match status" value="1"/>
</dbReference>
<dbReference type="Gene3D" id="3.40.50.300">
    <property type="entry name" value="P-loop containing nucleotide triphosphate hydrolases"/>
    <property type="match status" value="2"/>
</dbReference>
<dbReference type="InterPro" id="IPR027417">
    <property type="entry name" value="P-loop_NTPase"/>
</dbReference>
<name>A0ABZ2ANF1_MYCAR</name>
<dbReference type="PROSITE" id="PS51192">
    <property type="entry name" value="HELICASE_ATP_BIND_1"/>
    <property type="match status" value="1"/>
</dbReference>
<dbReference type="RefSeq" id="WP_235666589.1">
    <property type="nucleotide sequence ID" value="NZ_CP143577.1"/>
</dbReference>
<dbReference type="EMBL" id="CP143577">
    <property type="protein sequence ID" value="WVN22282.1"/>
    <property type="molecule type" value="Genomic_DNA"/>
</dbReference>
<dbReference type="PANTHER" id="PTHR42927:SF1">
    <property type="entry name" value="HELICASE SUPERFAMILY 1 AND 2 DOMAIN-CONTAINING PROTEIN"/>
    <property type="match status" value="1"/>
</dbReference>
<dbReference type="InterPro" id="IPR055180">
    <property type="entry name" value="HsdR_RecA-like_helicase_dom_2"/>
</dbReference>
<dbReference type="Pfam" id="PF18766">
    <property type="entry name" value="SWI2_SNF2"/>
    <property type="match status" value="1"/>
</dbReference>
<accession>A0ABZ2ANF1</accession>
<dbReference type="InterPro" id="IPR014001">
    <property type="entry name" value="Helicase_ATP-bd"/>
</dbReference>
<reference evidence="2" key="1">
    <citation type="submission" date="2024-01" db="EMBL/GenBank/DDBJ databases">
        <title>Complete genome sequence of Mycoplasma arginini type strain G 230.</title>
        <authorList>
            <person name="Spergser J."/>
        </authorList>
    </citation>
    <scope>NUCLEOTIDE SEQUENCE</scope>
    <source>
        <strain evidence="2">NCTC 10129</strain>
    </source>
</reference>
<dbReference type="GO" id="GO:0004386">
    <property type="term" value="F:helicase activity"/>
    <property type="evidence" value="ECO:0007669"/>
    <property type="project" value="UniProtKB-KW"/>
</dbReference>
<keyword evidence="2" id="KW-0347">Helicase</keyword>
<dbReference type="Pfam" id="PF22679">
    <property type="entry name" value="T1R_D3-like"/>
    <property type="match status" value="1"/>
</dbReference>
<keyword evidence="2" id="KW-0067">ATP-binding</keyword>
<proteinExistence type="predicted"/>
<sequence length="723" mass="82394">MADVKEKGAGVNYLIEHSAGSGKSNSIAWIAYRLASAFDKDDKYIFDSVIIVTNRIVLDSQLQDTINSFDHKAGLVECITQKKGSRGLVDAINDKKKIIICTIQKFLYAYKDFDELKGRNFAVIIDEAHQGQSGESARTLRSSLIDVEKEKKAFAEENDMNPDTIEETEELLNILGQGHHENQSFFAFAATPINKTLELFGTSIGDEKKKPFHTYSMRQAIEEGFILDVLSTYVTIKEAFKLITNTEDNPELLEEKAKRALFKYYKQHEFNISQKVDMIMDNFLNNSRKKINGHGKAMIVTDSRQSAVLYYQAVKEYLSKHPDETKGCGVLVAFSGKVKFDGDDTEYIEAEMNEYPDGKKINSDAKFRKAFKSDDFNIMVVADKYQTGYDEPLLHSMFVDKKLKGVNAVQTLSRLNRTCPFKNDTFVLDFANTSESIKESFQPFYEETTLVGSSDVNRVYDLRSKLNEFSLFNDEDIDKFYAIMKVNSDKKKQDDSAIGKLVSVMKPAVDNYADLDDDKRLLARDTMMKFIRSYGFVTQLVRINDEDLFKDYLYISHLIRLLPKTQYPVFDLTGKVSLEYAKLKETFKGAIELEKEGGEVVPGKGAKPTKKSNKTDTLERIVEKVNEKYQDDFSAADKVALDSVFQMLMGDPVVKKKLTEYAKTNDAQMFIKSIFPKEFERVLVKCYTKNDDAFQRLLGNDQFQKAVMDIMAKELYKTLVSGK</sequence>
<dbReference type="PANTHER" id="PTHR42927">
    <property type="entry name" value="HELICASE SUPERFAMILY 1 AND 2 DOMAIN-CONTAINING PROTEIN"/>
    <property type="match status" value="1"/>
</dbReference>
<evidence type="ECO:0000313" key="3">
    <source>
        <dbReference type="Proteomes" id="UP001432074"/>
    </source>
</evidence>
<protein>
    <submittedName>
        <fullName evidence="2">DEAD/DEAH box helicase family protein</fullName>
    </submittedName>
</protein>
<gene>
    <name evidence="2" type="ORF">V2E25_01075</name>
</gene>
<dbReference type="Proteomes" id="UP001432074">
    <property type="component" value="Chromosome"/>
</dbReference>
<evidence type="ECO:0000259" key="1">
    <source>
        <dbReference type="PROSITE" id="PS51192"/>
    </source>
</evidence>
<dbReference type="InterPro" id="IPR040980">
    <property type="entry name" value="SWI2_SNF2"/>
</dbReference>
<keyword evidence="3" id="KW-1185">Reference proteome</keyword>
<evidence type="ECO:0000313" key="2">
    <source>
        <dbReference type="EMBL" id="WVN22282.1"/>
    </source>
</evidence>
<organism evidence="2 3">
    <name type="scientific">Mycoplasmopsis arginini</name>
    <name type="common">Mycoplasma arginini</name>
    <dbReference type="NCBI Taxonomy" id="2094"/>
    <lineage>
        <taxon>Bacteria</taxon>
        <taxon>Bacillati</taxon>
        <taxon>Mycoplasmatota</taxon>
        <taxon>Mycoplasmoidales</taxon>
        <taxon>Metamycoplasmataceae</taxon>
        <taxon>Mycoplasmopsis</taxon>
    </lineage>
</organism>
<keyword evidence="2" id="KW-0378">Hydrolase</keyword>
<feature type="domain" description="Helicase ATP-binding" evidence="1">
    <location>
        <begin position="4"/>
        <end position="210"/>
    </location>
</feature>
<keyword evidence="2" id="KW-0547">Nucleotide-binding</keyword>